<keyword evidence="1" id="KW-0472">Membrane</keyword>
<sequence>MCLIAPLFAAWLLTIAPALGFDDAYTGMYVLLAIPVAAVAGVLPLLPPLTHPLTSSRQKL</sequence>
<evidence type="ECO:0000313" key="3">
    <source>
        <dbReference type="Proteomes" id="UP001519362"/>
    </source>
</evidence>
<proteinExistence type="predicted"/>
<feature type="transmembrane region" description="Helical" evidence="1">
    <location>
        <begin position="30"/>
        <end position="49"/>
    </location>
</feature>
<dbReference type="EMBL" id="JAGIOL010000001">
    <property type="protein sequence ID" value="MBP2436855.1"/>
    <property type="molecule type" value="Genomic_DNA"/>
</dbReference>
<evidence type="ECO:0000313" key="2">
    <source>
        <dbReference type="EMBL" id="MBP2436855.1"/>
    </source>
</evidence>
<gene>
    <name evidence="2" type="ORF">JOF34_001441</name>
</gene>
<accession>A0ABS4ZHU8</accession>
<keyword evidence="1" id="KW-0812">Transmembrane</keyword>
<reference evidence="2 3" key="1">
    <citation type="submission" date="2021-03" db="EMBL/GenBank/DDBJ databases">
        <title>Sequencing the genomes of 1000 actinobacteria strains.</title>
        <authorList>
            <person name="Klenk H.-P."/>
        </authorList>
    </citation>
    <scope>NUCLEOTIDE SEQUENCE [LARGE SCALE GENOMIC DNA]</scope>
    <source>
        <strain evidence="2 3">DSM 24221</strain>
    </source>
</reference>
<dbReference type="Proteomes" id="UP001519362">
    <property type="component" value="Unassembled WGS sequence"/>
</dbReference>
<dbReference type="RefSeq" id="WP_165135370.1">
    <property type="nucleotide sequence ID" value="NZ_CP049253.1"/>
</dbReference>
<comment type="caution">
    <text evidence="2">The sequence shown here is derived from an EMBL/GenBank/DDBJ whole genome shotgun (WGS) entry which is preliminary data.</text>
</comment>
<protein>
    <submittedName>
        <fullName evidence="2">Uncharacterized protein</fullName>
    </submittedName>
</protein>
<keyword evidence="3" id="KW-1185">Reference proteome</keyword>
<name>A0ABS4ZHU8_9MICO</name>
<organism evidence="2 3">
    <name type="scientific">Microbacterium amylolyticum</name>
    <dbReference type="NCBI Taxonomy" id="936337"/>
    <lineage>
        <taxon>Bacteria</taxon>
        <taxon>Bacillati</taxon>
        <taxon>Actinomycetota</taxon>
        <taxon>Actinomycetes</taxon>
        <taxon>Micrococcales</taxon>
        <taxon>Microbacteriaceae</taxon>
        <taxon>Microbacterium</taxon>
    </lineage>
</organism>
<keyword evidence="1" id="KW-1133">Transmembrane helix</keyword>
<evidence type="ECO:0000256" key="1">
    <source>
        <dbReference type="SAM" id="Phobius"/>
    </source>
</evidence>